<evidence type="ECO:0000313" key="3">
    <source>
        <dbReference type="Proteomes" id="UP000192726"/>
    </source>
</evidence>
<sequence>MRESLAAQRAARSIRESAGFDPLDAATVEEAEEGLRKAHTSHERLLVRGALCAVPGVPVVIGLVAAWANGSFSVSGPGDVIFIVVAHALGVTLLPGAFLLFKRSFTVRREGRERYGPALAAYGEVVAAWDNEQRNR</sequence>
<dbReference type="Proteomes" id="UP000192726">
    <property type="component" value="Chromosome"/>
</dbReference>
<accession>A0A1V0TRV3</accession>
<feature type="transmembrane region" description="Helical" evidence="1">
    <location>
        <begin position="45"/>
        <end position="68"/>
    </location>
</feature>
<gene>
    <name evidence="2" type="ORF">B1H19_16830</name>
</gene>
<keyword evidence="1" id="KW-0472">Membrane</keyword>
<keyword evidence="1" id="KW-0812">Transmembrane</keyword>
<dbReference type="EMBL" id="CP020569">
    <property type="protein sequence ID" value="ARF55621.1"/>
    <property type="molecule type" value="Genomic_DNA"/>
</dbReference>
<feature type="transmembrane region" description="Helical" evidence="1">
    <location>
        <begin position="80"/>
        <end position="101"/>
    </location>
</feature>
<name>A0A1V0TRV3_9ACTN</name>
<keyword evidence="3" id="KW-1185">Reference proteome</keyword>
<evidence type="ECO:0000256" key="1">
    <source>
        <dbReference type="SAM" id="Phobius"/>
    </source>
</evidence>
<dbReference type="AlphaFoldDB" id="A0A1V0TRV3"/>
<reference evidence="2 3" key="1">
    <citation type="submission" date="2017-04" db="EMBL/GenBank/DDBJ databases">
        <title>Complete Genome Sequence of Streptomyces gilvosporeus F607, a Capable Producer of Natamycin.</title>
        <authorList>
            <person name="Zong G."/>
            <person name="Zhong C."/>
            <person name="Fu J."/>
            <person name="Qin R."/>
            <person name="Cao G."/>
        </authorList>
    </citation>
    <scope>NUCLEOTIDE SEQUENCE [LARGE SCALE GENOMIC DNA]</scope>
    <source>
        <strain evidence="2 3">F607</strain>
    </source>
</reference>
<organism evidence="2 3">
    <name type="scientific">Streptomyces gilvosporeus</name>
    <dbReference type="NCBI Taxonomy" id="553510"/>
    <lineage>
        <taxon>Bacteria</taxon>
        <taxon>Bacillati</taxon>
        <taxon>Actinomycetota</taxon>
        <taxon>Actinomycetes</taxon>
        <taxon>Kitasatosporales</taxon>
        <taxon>Streptomycetaceae</taxon>
        <taxon>Streptomyces</taxon>
    </lineage>
</organism>
<proteinExistence type="predicted"/>
<dbReference type="STRING" id="553510.B1H19_16830"/>
<dbReference type="KEGG" id="sgv:B1H19_16830"/>
<protein>
    <submittedName>
        <fullName evidence="2">Uncharacterized protein</fullName>
    </submittedName>
</protein>
<evidence type="ECO:0000313" key="2">
    <source>
        <dbReference type="EMBL" id="ARF55621.1"/>
    </source>
</evidence>
<keyword evidence="1" id="KW-1133">Transmembrane helix</keyword>